<dbReference type="InterPro" id="IPR016024">
    <property type="entry name" value="ARM-type_fold"/>
</dbReference>
<accession>A0AAW0N545</accession>
<sequence>MPAASARAAECVNLGKVLSFLREWDRADKTTRCRVLTTFVSDKPGRTFQELELEFAQVASLFLARITTWMRLTYKFSTSLGLQLKAIQVFLFANQDQYLTEFLEDGGVLTLLDILNQGQTKGEDRVEVLKVLLIVADTGRRYKEFICEGNGVNVLAECLSTPYSEEIQDKTCAVLHSLSQGNPKYINHVYQKLTELLLNTSPRGQKRLLGTLRFLQSKMKTAPHSLVDPLLEMLKTLHLEVQEEAINFILELKSFNVRPLLLNGLVSLLKLTPVELENAQTTQISEMIRKTGSLPEFVQQAAAAKVIRLLAEHSEEMCRDLVALGVVQSLIGALGNKEHCESQIQASLALEVFIRSSLVIQQDVKRIMGDTLFSIFLINPATVHKTLSETQAEYLLSNSVLTQMQESS</sequence>
<evidence type="ECO:0008006" key="3">
    <source>
        <dbReference type="Google" id="ProtNLM"/>
    </source>
</evidence>
<dbReference type="InterPro" id="IPR011989">
    <property type="entry name" value="ARM-like"/>
</dbReference>
<organism evidence="1 2">
    <name type="scientific">Mugilogobius chulae</name>
    <name type="common">yellowstripe goby</name>
    <dbReference type="NCBI Taxonomy" id="88201"/>
    <lineage>
        <taxon>Eukaryota</taxon>
        <taxon>Metazoa</taxon>
        <taxon>Chordata</taxon>
        <taxon>Craniata</taxon>
        <taxon>Vertebrata</taxon>
        <taxon>Euteleostomi</taxon>
        <taxon>Actinopterygii</taxon>
        <taxon>Neopterygii</taxon>
        <taxon>Teleostei</taxon>
        <taxon>Neoteleostei</taxon>
        <taxon>Acanthomorphata</taxon>
        <taxon>Gobiaria</taxon>
        <taxon>Gobiiformes</taxon>
        <taxon>Gobioidei</taxon>
        <taxon>Gobiidae</taxon>
        <taxon>Gobionellinae</taxon>
        <taxon>Mugilogobius</taxon>
    </lineage>
</organism>
<dbReference type="AlphaFoldDB" id="A0AAW0N545"/>
<comment type="caution">
    <text evidence="1">The sequence shown here is derived from an EMBL/GenBank/DDBJ whole genome shotgun (WGS) entry which is preliminary data.</text>
</comment>
<evidence type="ECO:0000313" key="1">
    <source>
        <dbReference type="EMBL" id="KAK7889693.1"/>
    </source>
</evidence>
<evidence type="ECO:0000313" key="2">
    <source>
        <dbReference type="Proteomes" id="UP001460270"/>
    </source>
</evidence>
<dbReference type="Proteomes" id="UP001460270">
    <property type="component" value="Unassembled WGS sequence"/>
</dbReference>
<dbReference type="EMBL" id="JBBPFD010000018">
    <property type="protein sequence ID" value="KAK7889693.1"/>
    <property type="molecule type" value="Genomic_DNA"/>
</dbReference>
<proteinExistence type="predicted"/>
<dbReference type="Gene3D" id="1.25.10.10">
    <property type="entry name" value="Leucine-rich Repeat Variant"/>
    <property type="match status" value="1"/>
</dbReference>
<dbReference type="SUPFAM" id="SSF48371">
    <property type="entry name" value="ARM repeat"/>
    <property type="match status" value="1"/>
</dbReference>
<gene>
    <name evidence="1" type="ORF">WMY93_025253</name>
</gene>
<reference evidence="2" key="1">
    <citation type="submission" date="2024-04" db="EMBL/GenBank/DDBJ databases">
        <title>Salinicola lusitanus LLJ914,a marine bacterium isolated from the Okinawa Trough.</title>
        <authorList>
            <person name="Li J."/>
        </authorList>
    </citation>
    <scope>NUCLEOTIDE SEQUENCE [LARGE SCALE GENOMIC DNA]</scope>
</reference>
<dbReference type="Pfam" id="PF17741">
    <property type="entry name" value="DUF5578"/>
    <property type="match status" value="1"/>
</dbReference>
<keyword evidence="2" id="KW-1185">Reference proteome</keyword>
<dbReference type="InterPro" id="IPR041090">
    <property type="entry name" value="DUF5578"/>
</dbReference>
<name>A0AAW0N545_9GOBI</name>
<dbReference type="PANTHER" id="PTHR34258:SF1">
    <property type="entry name" value="ARMADILLO-LIKE HELICAL DOMAIN CONTAINING PROTEIN 1"/>
    <property type="match status" value="1"/>
</dbReference>
<protein>
    <recommendedName>
        <fullName evidence="3">Armadillo like helical domain containing 1</fullName>
    </recommendedName>
</protein>
<dbReference type="PANTHER" id="PTHR34258">
    <property type="entry name" value="ARMADILLO-LIKE HELICAL DOMAIN CONTAINING PROTEIN 1"/>
    <property type="match status" value="1"/>
</dbReference>